<dbReference type="SUPFAM" id="SSF52096">
    <property type="entry name" value="ClpP/crotonase"/>
    <property type="match status" value="1"/>
</dbReference>
<keyword evidence="2" id="KW-0645">Protease</keyword>
<evidence type="ECO:0000256" key="1">
    <source>
        <dbReference type="ARBA" id="ARBA00008683"/>
    </source>
</evidence>
<evidence type="ECO:0000313" key="7">
    <source>
        <dbReference type="Proteomes" id="UP000180246"/>
    </source>
</evidence>
<evidence type="ECO:0000256" key="2">
    <source>
        <dbReference type="ARBA" id="ARBA00022670"/>
    </source>
</evidence>
<dbReference type="InterPro" id="IPR029045">
    <property type="entry name" value="ClpP/crotonase-like_dom_sf"/>
</dbReference>
<dbReference type="EMBL" id="JRYB01000001">
    <property type="protein sequence ID" value="OIJ40768.1"/>
    <property type="molecule type" value="Genomic_DNA"/>
</dbReference>
<evidence type="ECO:0000259" key="5">
    <source>
        <dbReference type="Pfam" id="PF01343"/>
    </source>
</evidence>
<reference evidence="6 7" key="1">
    <citation type="submission" date="2014-10" db="EMBL/GenBank/DDBJ databases">
        <authorList>
            <person name="Seo M.-J."/>
            <person name="Seok Y.J."/>
            <person name="Cha I.-T."/>
        </authorList>
    </citation>
    <scope>NUCLEOTIDE SEQUENCE [LARGE SCALE GENOMIC DNA]</scope>
    <source>
        <strain evidence="6 7">NEU</strain>
    </source>
</reference>
<evidence type="ECO:0000256" key="4">
    <source>
        <dbReference type="ARBA" id="ARBA00022825"/>
    </source>
</evidence>
<dbReference type="InterPro" id="IPR002142">
    <property type="entry name" value="Peptidase_S49"/>
</dbReference>
<dbReference type="PANTHER" id="PTHR33209">
    <property type="entry name" value="PROTEASE 4"/>
    <property type="match status" value="1"/>
</dbReference>
<organism evidence="6 7">
    <name type="scientific">Massilia timonae</name>
    <dbReference type="NCBI Taxonomy" id="47229"/>
    <lineage>
        <taxon>Bacteria</taxon>
        <taxon>Pseudomonadati</taxon>
        <taxon>Pseudomonadota</taxon>
        <taxon>Betaproteobacteria</taxon>
        <taxon>Burkholderiales</taxon>
        <taxon>Oxalobacteraceae</taxon>
        <taxon>Telluria group</taxon>
        <taxon>Massilia</taxon>
    </lineage>
</organism>
<evidence type="ECO:0000256" key="3">
    <source>
        <dbReference type="ARBA" id="ARBA00022801"/>
    </source>
</evidence>
<dbReference type="InterPro" id="IPR033855">
    <property type="entry name" value="Protein_C"/>
</dbReference>
<dbReference type="GO" id="GO:0008236">
    <property type="term" value="F:serine-type peptidase activity"/>
    <property type="evidence" value="ECO:0007669"/>
    <property type="project" value="UniProtKB-KW"/>
</dbReference>
<dbReference type="RefSeq" id="WP_071363512.1">
    <property type="nucleotide sequence ID" value="NZ_JRYB01000001.1"/>
</dbReference>
<dbReference type="AlphaFoldDB" id="A0A1S2N6S9"/>
<accession>A0A1S2N6S9</accession>
<name>A0A1S2N6S9_9BURK</name>
<proteinExistence type="inferred from homology"/>
<dbReference type="GO" id="GO:0006508">
    <property type="term" value="P:proteolysis"/>
    <property type="evidence" value="ECO:0007669"/>
    <property type="project" value="UniProtKB-KW"/>
</dbReference>
<keyword evidence="3" id="KW-0378">Hydrolase</keyword>
<dbReference type="CDD" id="cd07022">
    <property type="entry name" value="S49_Sppa_36K_type"/>
    <property type="match status" value="1"/>
</dbReference>
<gene>
    <name evidence="6" type="ORF">LO55_5025</name>
</gene>
<dbReference type="PANTHER" id="PTHR33209:SF1">
    <property type="entry name" value="PEPTIDASE S49 DOMAIN-CONTAINING PROTEIN"/>
    <property type="match status" value="1"/>
</dbReference>
<protein>
    <submittedName>
        <fullName evidence="6">Peptidase S49 family protein</fullName>
    </submittedName>
</protein>
<comment type="similarity">
    <text evidence="1">Belongs to the peptidase S49 family.</text>
</comment>
<keyword evidence="4" id="KW-0720">Serine protease</keyword>
<dbReference type="Pfam" id="PF01343">
    <property type="entry name" value="Peptidase_S49"/>
    <property type="match status" value="1"/>
</dbReference>
<comment type="caution">
    <text evidence="6">The sequence shown here is derived from an EMBL/GenBank/DDBJ whole genome shotgun (WGS) entry which is preliminary data.</text>
</comment>
<feature type="domain" description="Peptidase S49" evidence="5">
    <location>
        <begin position="148"/>
        <end position="292"/>
    </location>
</feature>
<dbReference type="Gene3D" id="3.90.226.10">
    <property type="entry name" value="2-enoyl-CoA Hydratase, Chain A, domain 1"/>
    <property type="match status" value="1"/>
</dbReference>
<evidence type="ECO:0000313" key="6">
    <source>
        <dbReference type="EMBL" id="OIJ40768.1"/>
    </source>
</evidence>
<sequence>MKNRFRIAGMIFNQPLMVTEAMLDQAAAWANQQMSLNIVNLSVNGAQPQMTEDDDDRPYETAAMRAESARRQQIADTGVAIIPVHGVLVSRSMQMNPCETMTSYEQVRAQVNAALADPAVEQIAFDIDSPGGSTLGAFELADFLFEARSVKPMSAITHYSAYSAGYLIASAIGNVSMSRTSGVGSVGVIAKHLDVSARNEQMGVKVTTVYAGAHKNDLSPHEPLSGQSLKFLNDMVQGYYGQFVDAVARYRGVSADAVRGTEAGVFMGQQGVDIGFADRIETPQVAIDRIVAQAREARVARSTKQSIGARAKAMALQSQI</sequence>
<dbReference type="Proteomes" id="UP000180246">
    <property type="component" value="Unassembled WGS sequence"/>
</dbReference>